<evidence type="ECO:0000313" key="2">
    <source>
        <dbReference type="Proteomes" id="UP001370348"/>
    </source>
</evidence>
<proteinExistence type="predicted"/>
<dbReference type="RefSeq" id="WP_394822939.1">
    <property type="nucleotide sequence ID" value="NZ_CP089984.1"/>
</dbReference>
<dbReference type="PANTHER" id="PTHR33361:SF2">
    <property type="entry name" value="DUF885 DOMAIN-CONTAINING PROTEIN"/>
    <property type="match status" value="1"/>
</dbReference>
<dbReference type="PANTHER" id="PTHR33361">
    <property type="entry name" value="GLR0591 PROTEIN"/>
    <property type="match status" value="1"/>
</dbReference>
<dbReference type="EMBL" id="CP089984">
    <property type="protein sequence ID" value="WXB13317.1"/>
    <property type="molecule type" value="Genomic_DNA"/>
</dbReference>
<sequence>MPHAEHTTSRVPTTPLRALIEREWNYQLEHSPTYASVLGDRRWNGRWDDRSFGAIEEAYRHDREVLAELDRIERGGLPGEEQLDYDLFRRCYETWTREYEFKLHLLPTSQMGLLPEHVRELTGVQAAYQLADTLRFETTQDYDDWVARLGSFRVYVDQVVALMREGLREGLVHPRIILQRIPAQLEPQLVDDPSKSGFYAPFTRFPPHVEAPERERLAAAARAAILDHVVPALRGFQRFITEEYIPASPEQIGIWQLPNGPEMYAFLARKFTTTDLGPDAIHEIGLAQVASLRAEMEAVKASAGFGASLHEFFHFLRTDAGFYYRTGEELLLRYRSLAKRIDPLLVKLFKTLPRQPYGVEPTPEAMAPDATTGFYYPAASDGSRPGTYLVNLYKPETRPRWEMIPLTLHEAMPGHHLQVSLAAEQTTMPDFRRYGSYTSYAEGWALYCETLGDELGLYGDPYDKFGQLAYDMWRSVRLVVDTGMHARKWTRQQAIDYFMENAPRQELDVINEVDRYIAWPGQALAYKIGQLKMRELRTRAERALGQRFDVRAFHDVVLLAGSLPLDVLERRVDAWIRQPS</sequence>
<name>A0ABZ2LWD5_9BACT</name>
<organism evidence="1 2">
    <name type="scientific">Pendulispora albinea</name>
    <dbReference type="NCBI Taxonomy" id="2741071"/>
    <lineage>
        <taxon>Bacteria</taxon>
        <taxon>Pseudomonadati</taxon>
        <taxon>Myxococcota</taxon>
        <taxon>Myxococcia</taxon>
        <taxon>Myxococcales</taxon>
        <taxon>Sorangiineae</taxon>
        <taxon>Pendulisporaceae</taxon>
        <taxon>Pendulispora</taxon>
    </lineage>
</organism>
<dbReference type="InterPro" id="IPR010281">
    <property type="entry name" value="DUF885"/>
</dbReference>
<dbReference type="Proteomes" id="UP001370348">
    <property type="component" value="Chromosome"/>
</dbReference>
<dbReference type="Pfam" id="PF05960">
    <property type="entry name" value="DUF885"/>
    <property type="match status" value="1"/>
</dbReference>
<accession>A0ABZ2LWD5</accession>
<evidence type="ECO:0000313" key="1">
    <source>
        <dbReference type="EMBL" id="WXB13317.1"/>
    </source>
</evidence>
<gene>
    <name evidence="1" type="ORF">LZC94_36420</name>
</gene>
<protein>
    <submittedName>
        <fullName evidence="1">DUF885 domain-containing protein</fullName>
    </submittedName>
</protein>
<reference evidence="1 2" key="1">
    <citation type="submission" date="2021-12" db="EMBL/GenBank/DDBJ databases">
        <title>Discovery of the Pendulisporaceae a myxobacterial family with distinct sporulation behavior and unique specialized metabolism.</title>
        <authorList>
            <person name="Garcia R."/>
            <person name="Popoff A."/>
            <person name="Bader C.D."/>
            <person name="Loehr J."/>
            <person name="Walesch S."/>
            <person name="Walt C."/>
            <person name="Boldt J."/>
            <person name="Bunk B."/>
            <person name="Haeckl F.J.F.P.J."/>
            <person name="Gunesch A.P."/>
            <person name="Birkelbach J."/>
            <person name="Nuebel U."/>
            <person name="Pietschmann T."/>
            <person name="Bach T."/>
            <person name="Mueller R."/>
        </authorList>
    </citation>
    <scope>NUCLEOTIDE SEQUENCE [LARGE SCALE GENOMIC DNA]</scope>
    <source>
        <strain evidence="1 2">MSr11954</strain>
    </source>
</reference>
<keyword evidence="2" id="KW-1185">Reference proteome</keyword>